<dbReference type="EMBL" id="VWXX01000005">
    <property type="protein sequence ID" value="KAA6186248.1"/>
    <property type="molecule type" value="Genomic_DNA"/>
</dbReference>
<organism evidence="2 3">
    <name type="scientific">Thiohalocapsa marina</name>
    <dbReference type="NCBI Taxonomy" id="424902"/>
    <lineage>
        <taxon>Bacteria</taxon>
        <taxon>Pseudomonadati</taxon>
        <taxon>Pseudomonadota</taxon>
        <taxon>Gammaproteobacteria</taxon>
        <taxon>Chromatiales</taxon>
        <taxon>Chromatiaceae</taxon>
        <taxon>Thiohalocapsa</taxon>
    </lineage>
</organism>
<comment type="caution">
    <text evidence="2">The sequence shown here is derived from an EMBL/GenBank/DDBJ whole genome shotgun (WGS) entry which is preliminary data.</text>
</comment>
<evidence type="ECO:0000256" key="1">
    <source>
        <dbReference type="SAM" id="MobiDB-lite"/>
    </source>
</evidence>
<evidence type="ECO:0000313" key="2">
    <source>
        <dbReference type="EMBL" id="KAA6186248.1"/>
    </source>
</evidence>
<sequence>MSDIQRIREEYEALRRQSMEEARERWEQMQRMRPPMPMSPYYAPPGYGSPYPEAAPAQR</sequence>
<accession>A0A5M8FMY0</accession>
<dbReference type="Proteomes" id="UP000322981">
    <property type="component" value="Unassembled WGS sequence"/>
</dbReference>
<feature type="compositionally biased region" description="Basic and acidic residues" evidence="1">
    <location>
        <begin position="15"/>
        <end position="30"/>
    </location>
</feature>
<gene>
    <name evidence="2" type="ORF">F2Q65_05455</name>
</gene>
<evidence type="ECO:0000313" key="3">
    <source>
        <dbReference type="Proteomes" id="UP000322981"/>
    </source>
</evidence>
<reference evidence="2 3" key="1">
    <citation type="submission" date="2019-09" db="EMBL/GenBank/DDBJ databases">
        <title>Whole-genome sequence of the purple sulfur bacterium Thiohalocapsa marina DSM 19078.</title>
        <authorList>
            <person name="Kyndt J.A."/>
            <person name="Meyer T.E."/>
        </authorList>
    </citation>
    <scope>NUCLEOTIDE SEQUENCE [LARGE SCALE GENOMIC DNA]</scope>
    <source>
        <strain evidence="2 3">DSM 19078</strain>
    </source>
</reference>
<protein>
    <submittedName>
        <fullName evidence="2">Uncharacterized protein</fullName>
    </submittedName>
</protein>
<feature type="compositionally biased region" description="Low complexity" evidence="1">
    <location>
        <begin position="31"/>
        <end position="59"/>
    </location>
</feature>
<dbReference type="AlphaFoldDB" id="A0A5M8FMY0"/>
<feature type="region of interest" description="Disordered" evidence="1">
    <location>
        <begin position="15"/>
        <end position="59"/>
    </location>
</feature>
<proteinExistence type="predicted"/>
<keyword evidence="3" id="KW-1185">Reference proteome</keyword>
<name>A0A5M8FMY0_9GAMM</name>
<dbReference type="RefSeq" id="WP_150091209.1">
    <property type="nucleotide sequence ID" value="NZ_JBFUOH010000031.1"/>
</dbReference>